<dbReference type="AlphaFoldDB" id="A0A2S7VJ03"/>
<feature type="domain" description="MacB-like periplasmic core" evidence="9">
    <location>
        <begin position="20"/>
        <end position="252"/>
    </location>
</feature>
<organism evidence="10 11">
    <name type="scientific">Photobacterium angustum</name>
    <dbReference type="NCBI Taxonomy" id="661"/>
    <lineage>
        <taxon>Bacteria</taxon>
        <taxon>Pseudomonadati</taxon>
        <taxon>Pseudomonadota</taxon>
        <taxon>Gammaproteobacteria</taxon>
        <taxon>Vibrionales</taxon>
        <taxon>Vibrionaceae</taxon>
        <taxon>Photobacterium</taxon>
    </lineage>
</organism>
<dbReference type="Proteomes" id="UP000238730">
    <property type="component" value="Unassembled WGS sequence"/>
</dbReference>
<evidence type="ECO:0000259" key="9">
    <source>
        <dbReference type="Pfam" id="PF12704"/>
    </source>
</evidence>
<evidence type="ECO:0000313" key="10">
    <source>
        <dbReference type="EMBL" id="PQJ62153.1"/>
    </source>
</evidence>
<keyword evidence="5 7" id="KW-0472">Membrane</keyword>
<comment type="caution">
    <text evidence="10">The sequence shown here is derived from an EMBL/GenBank/DDBJ whole genome shotgun (WGS) entry which is preliminary data.</text>
</comment>
<feature type="transmembrane region" description="Helical" evidence="7">
    <location>
        <begin position="283"/>
        <end position="307"/>
    </location>
</feature>
<feature type="transmembrane region" description="Helical" evidence="7">
    <location>
        <begin position="385"/>
        <end position="407"/>
    </location>
</feature>
<sequence length="424" mass="46404">MFPVKQIFHEMSAEKLRLSLTILAIVWSTVCISTMLAAGEGLRQGLIRSSTSGNGNLIYVSTGVASINYGNFYKGKSLDLAIEDQKLIKALPTVKMVSATATWEESAHYKDRQAFMFPLAVENNYKKLNDLTLTAGSRWFNPLDTKEQRKVAILGKTTAALLFNKAAFSWDKDVKLDSDPVGKQFKIGDEDFTVIGVLKDDRNIESGSSSEYSILVPLATWQRFYPNSPIQGINVEPQPNANREQLAKTIRQVIARKYNADIADEQLIQTDDMLLQQETMRSFLLGLQSFLGIIGFVTLGVAGIGIANVMYASVKRATRDIGVRMAVGATPSHIRLHYIVQAMMTMAMGGFIGLLMTLGLVSIIDAIPISDSGFYARLGSPKPELSLSVMLIVISALILVGILAAWFPANKAASITPLEALQSE</sequence>
<evidence type="ECO:0000259" key="8">
    <source>
        <dbReference type="Pfam" id="PF02687"/>
    </source>
</evidence>
<dbReference type="OrthoDB" id="9770036at2"/>
<keyword evidence="3 7" id="KW-0812">Transmembrane</keyword>
<reference evidence="10 11" key="1">
    <citation type="submission" date="2016-12" db="EMBL/GenBank/DDBJ databases">
        <title>Diversity of luminous bacteria.</title>
        <authorList>
            <person name="Yoshizawa S."/>
            <person name="Kogure K."/>
        </authorList>
    </citation>
    <scope>NUCLEOTIDE SEQUENCE [LARGE SCALE GENOMIC DNA]</scope>
    <source>
        <strain evidence="10 11">LC1-200</strain>
    </source>
</reference>
<dbReference type="PANTHER" id="PTHR30572">
    <property type="entry name" value="MEMBRANE COMPONENT OF TRANSPORTER-RELATED"/>
    <property type="match status" value="1"/>
</dbReference>
<evidence type="ECO:0000256" key="4">
    <source>
        <dbReference type="ARBA" id="ARBA00022989"/>
    </source>
</evidence>
<evidence type="ECO:0000256" key="2">
    <source>
        <dbReference type="ARBA" id="ARBA00022475"/>
    </source>
</evidence>
<evidence type="ECO:0000256" key="6">
    <source>
        <dbReference type="ARBA" id="ARBA00038076"/>
    </source>
</evidence>
<evidence type="ECO:0000313" key="11">
    <source>
        <dbReference type="Proteomes" id="UP000238730"/>
    </source>
</evidence>
<dbReference type="EMBL" id="MSCJ01000003">
    <property type="protein sequence ID" value="PQJ62153.1"/>
    <property type="molecule type" value="Genomic_DNA"/>
</dbReference>
<evidence type="ECO:0000256" key="3">
    <source>
        <dbReference type="ARBA" id="ARBA00022692"/>
    </source>
</evidence>
<protein>
    <submittedName>
        <fullName evidence="10">Peptide ABC transporter permease</fullName>
    </submittedName>
</protein>
<name>A0A2S7VJ03_PHOAN</name>
<gene>
    <name evidence="10" type="ORF">BTO08_18075</name>
</gene>
<comment type="subcellular location">
    <subcellularLocation>
        <location evidence="1">Cell membrane</location>
        <topology evidence="1">Multi-pass membrane protein</topology>
    </subcellularLocation>
</comment>
<proteinExistence type="inferred from homology"/>
<dbReference type="Pfam" id="PF12704">
    <property type="entry name" value="MacB_PCD"/>
    <property type="match status" value="1"/>
</dbReference>
<dbReference type="GO" id="GO:0022857">
    <property type="term" value="F:transmembrane transporter activity"/>
    <property type="evidence" value="ECO:0007669"/>
    <property type="project" value="TreeGrafter"/>
</dbReference>
<dbReference type="InterPro" id="IPR003838">
    <property type="entry name" value="ABC3_permease_C"/>
</dbReference>
<evidence type="ECO:0000256" key="1">
    <source>
        <dbReference type="ARBA" id="ARBA00004651"/>
    </source>
</evidence>
<dbReference type="InterPro" id="IPR050250">
    <property type="entry name" value="Macrolide_Exporter_MacB"/>
</dbReference>
<feature type="transmembrane region" description="Helical" evidence="7">
    <location>
        <begin position="338"/>
        <end position="364"/>
    </location>
</feature>
<dbReference type="Pfam" id="PF02687">
    <property type="entry name" value="FtsX"/>
    <property type="match status" value="1"/>
</dbReference>
<keyword evidence="2" id="KW-1003">Cell membrane</keyword>
<comment type="similarity">
    <text evidence="6">Belongs to the ABC-4 integral membrane protein family.</text>
</comment>
<dbReference type="GO" id="GO:0005886">
    <property type="term" value="C:plasma membrane"/>
    <property type="evidence" value="ECO:0007669"/>
    <property type="project" value="UniProtKB-SubCell"/>
</dbReference>
<dbReference type="PANTHER" id="PTHR30572:SF4">
    <property type="entry name" value="ABC TRANSPORTER PERMEASE YTRF"/>
    <property type="match status" value="1"/>
</dbReference>
<dbReference type="RefSeq" id="WP_105061979.1">
    <property type="nucleotide sequence ID" value="NZ_MSCJ01000003.1"/>
</dbReference>
<feature type="transmembrane region" description="Helical" evidence="7">
    <location>
        <begin position="20"/>
        <end position="39"/>
    </location>
</feature>
<feature type="domain" description="ABC3 transporter permease C-terminal" evidence="8">
    <location>
        <begin position="293"/>
        <end position="417"/>
    </location>
</feature>
<keyword evidence="4 7" id="KW-1133">Transmembrane helix</keyword>
<evidence type="ECO:0000256" key="7">
    <source>
        <dbReference type="SAM" id="Phobius"/>
    </source>
</evidence>
<accession>A0A2S7VJ03</accession>
<dbReference type="InterPro" id="IPR025857">
    <property type="entry name" value="MacB_PCD"/>
</dbReference>
<evidence type="ECO:0000256" key="5">
    <source>
        <dbReference type="ARBA" id="ARBA00023136"/>
    </source>
</evidence>